<sequence length="276" mass="30516">MSRQFHWGRGTWTFGQRIYVLGILNLTPDSFSDGHPANLDPEVILERARQMVEDGVDGFDVGAESTRPGYRPVPWQEEWDRLQTVLPRLREAFSHLPISVDTQKAEVAERALAAGADIINDVTGFTRPEMVAVAQASRAGIILMFNQDAVFPPGTVTIHHLTAFFQAQLDRMQAAGVAPDRILIDPGLGFAYRGDDNWRILQELPHLKGFGAGLLVGHSRKSFLGQVTGHARPTDRDPATAALTAVVGTLGADVVRVHRVDWNRDAVRVAEVWRRS</sequence>
<evidence type="ECO:0000256" key="1">
    <source>
        <dbReference type="ARBA" id="ARBA00000012"/>
    </source>
</evidence>
<dbReference type="EC" id="2.5.1.15" evidence="5"/>
<dbReference type="SUPFAM" id="SSF51717">
    <property type="entry name" value="Dihydropteroate synthetase-like"/>
    <property type="match status" value="1"/>
</dbReference>
<dbReference type="GO" id="GO:0046656">
    <property type="term" value="P:folic acid biosynthetic process"/>
    <property type="evidence" value="ECO:0007669"/>
    <property type="project" value="UniProtKB-KW"/>
</dbReference>
<dbReference type="CDD" id="cd00739">
    <property type="entry name" value="DHPS"/>
    <property type="match status" value="1"/>
</dbReference>
<evidence type="ECO:0000313" key="13">
    <source>
        <dbReference type="EMBL" id="AEW03778.1"/>
    </source>
</evidence>
<dbReference type="Pfam" id="PF00809">
    <property type="entry name" value="Pterin_bind"/>
    <property type="match status" value="1"/>
</dbReference>
<dbReference type="PANTHER" id="PTHR20941">
    <property type="entry name" value="FOLATE SYNTHESIS PROTEINS"/>
    <property type="match status" value="1"/>
</dbReference>
<accession>G8TWT0</accession>
<gene>
    <name evidence="13" type="ordered locus">Sulac_0206</name>
</gene>
<keyword evidence="9" id="KW-0460">Magnesium</keyword>
<comment type="pathway">
    <text evidence="3">Cofactor biosynthesis; tetrahydrofolate biosynthesis; 7,8-dihydrofolate from 2-amino-4-hydroxy-6-hydroxymethyl-7,8-dihydropteridine diphosphate and 4-aminobenzoate: step 1/2.</text>
</comment>
<comment type="catalytic activity">
    <reaction evidence="1">
        <text>(7,8-dihydropterin-6-yl)methyl diphosphate + 4-aminobenzoate = 7,8-dihydropteroate + diphosphate</text>
        <dbReference type="Rhea" id="RHEA:19949"/>
        <dbReference type="ChEBI" id="CHEBI:17836"/>
        <dbReference type="ChEBI" id="CHEBI:17839"/>
        <dbReference type="ChEBI" id="CHEBI:33019"/>
        <dbReference type="ChEBI" id="CHEBI:72950"/>
        <dbReference type="EC" id="2.5.1.15"/>
    </reaction>
</comment>
<evidence type="ECO:0000256" key="2">
    <source>
        <dbReference type="ARBA" id="ARBA00001946"/>
    </source>
</evidence>
<evidence type="ECO:0000256" key="8">
    <source>
        <dbReference type="ARBA" id="ARBA00022723"/>
    </source>
</evidence>
<evidence type="ECO:0000256" key="4">
    <source>
        <dbReference type="ARBA" id="ARBA00009503"/>
    </source>
</evidence>
<dbReference type="InterPro" id="IPR000489">
    <property type="entry name" value="Pterin-binding_dom"/>
</dbReference>
<dbReference type="PATRIC" id="fig|679936.5.peg.210"/>
<dbReference type="NCBIfam" id="TIGR01496">
    <property type="entry name" value="DHPS"/>
    <property type="match status" value="1"/>
</dbReference>
<dbReference type="PANTHER" id="PTHR20941:SF1">
    <property type="entry name" value="FOLIC ACID SYNTHESIS PROTEIN FOL1"/>
    <property type="match status" value="1"/>
</dbReference>
<evidence type="ECO:0000256" key="11">
    <source>
        <dbReference type="ARBA" id="ARBA00030193"/>
    </source>
</evidence>
<dbReference type="UniPathway" id="UPA00077">
    <property type="reaction ID" value="UER00156"/>
</dbReference>
<keyword evidence="14" id="KW-1185">Reference proteome</keyword>
<dbReference type="HOGENOM" id="CLU_008023_0_2_9"/>
<dbReference type="GO" id="GO:0004156">
    <property type="term" value="F:dihydropteroate synthase activity"/>
    <property type="evidence" value="ECO:0007669"/>
    <property type="project" value="UniProtKB-EC"/>
</dbReference>
<proteinExistence type="inferred from homology"/>
<keyword evidence="10" id="KW-0289">Folate biosynthesis</keyword>
<evidence type="ECO:0000256" key="3">
    <source>
        <dbReference type="ARBA" id="ARBA00004763"/>
    </source>
</evidence>
<dbReference type="KEGG" id="sap:Sulac_0206"/>
<dbReference type="AlphaFoldDB" id="G8TWT0"/>
<feature type="domain" description="Pterin-binding" evidence="12">
    <location>
        <begin position="18"/>
        <end position="268"/>
    </location>
</feature>
<evidence type="ECO:0000256" key="10">
    <source>
        <dbReference type="ARBA" id="ARBA00022909"/>
    </source>
</evidence>
<dbReference type="InterPro" id="IPR006390">
    <property type="entry name" value="DHP_synth_dom"/>
</dbReference>
<dbReference type="InterPro" id="IPR011005">
    <property type="entry name" value="Dihydropteroate_synth-like_sf"/>
</dbReference>
<keyword evidence="8" id="KW-0479">Metal-binding</keyword>
<reference evidence="14" key="1">
    <citation type="submission" date="2011-12" db="EMBL/GenBank/DDBJ databases">
        <title>The complete genome of chromosome of Sulfobacillus acidophilus DSM 10332.</title>
        <authorList>
            <person name="Lucas S."/>
            <person name="Han J."/>
            <person name="Lapidus A."/>
            <person name="Bruce D."/>
            <person name="Goodwin L."/>
            <person name="Pitluck S."/>
            <person name="Peters L."/>
            <person name="Kyrpides N."/>
            <person name="Mavromatis K."/>
            <person name="Ivanova N."/>
            <person name="Mikhailova N."/>
            <person name="Chertkov O."/>
            <person name="Saunders E."/>
            <person name="Detter J.C."/>
            <person name="Tapia R."/>
            <person name="Han C."/>
            <person name="Land M."/>
            <person name="Hauser L."/>
            <person name="Markowitz V."/>
            <person name="Cheng J.-F."/>
            <person name="Hugenholtz P."/>
            <person name="Woyke T."/>
            <person name="Wu D."/>
            <person name="Pukall R."/>
            <person name="Gehrich-Schroeter G."/>
            <person name="Schneider S."/>
            <person name="Klenk H.-P."/>
            <person name="Eisen J.A."/>
        </authorList>
    </citation>
    <scope>NUCLEOTIDE SEQUENCE [LARGE SCALE GENOMIC DNA]</scope>
    <source>
        <strain evidence="14">ATCC 700253 / DSM 10332 / NAL</strain>
    </source>
</reference>
<dbReference type="STRING" id="679936.Sulac_0206"/>
<dbReference type="Gene3D" id="3.20.20.20">
    <property type="entry name" value="Dihydropteroate synthase-like"/>
    <property type="match status" value="1"/>
</dbReference>
<comment type="cofactor">
    <cofactor evidence="2">
        <name>Mg(2+)</name>
        <dbReference type="ChEBI" id="CHEBI:18420"/>
    </cofactor>
</comment>
<keyword evidence="7 13" id="KW-0808">Transferase</keyword>
<organism evidence="13 14">
    <name type="scientific">Sulfobacillus acidophilus (strain ATCC 700253 / DSM 10332 / NAL)</name>
    <dbReference type="NCBI Taxonomy" id="679936"/>
    <lineage>
        <taxon>Bacteria</taxon>
        <taxon>Bacillati</taxon>
        <taxon>Bacillota</taxon>
        <taxon>Clostridia</taxon>
        <taxon>Eubacteriales</taxon>
        <taxon>Clostridiales Family XVII. Incertae Sedis</taxon>
        <taxon>Sulfobacillus</taxon>
    </lineage>
</organism>
<name>G8TWT0_SULAD</name>
<dbReference type="GO" id="GO:0046872">
    <property type="term" value="F:metal ion binding"/>
    <property type="evidence" value="ECO:0007669"/>
    <property type="project" value="UniProtKB-KW"/>
</dbReference>
<evidence type="ECO:0000256" key="5">
    <source>
        <dbReference type="ARBA" id="ARBA00012458"/>
    </source>
</evidence>
<evidence type="ECO:0000313" key="14">
    <source>
        <dbReference type="Proteomes" id="UP000005439"/>
    </source>
</evidence>
<dbReference type="InterPro" id="IPR045031">
    <property type="entry name" value="DHP_synth-like"/>
</dbReference>
<dbReference type="Proteomes" id="UP000005439">
    <property type="component" value="Chromosome"/>
</dbReference>
<protein>
    <recommendedName>
        <fullName evidence="6">Dihydropteroate synthase</fullName>
        <ecNumber evidence="5">2.5.1.15</ecNumber>
    </recommendedName>
    <alternativeName>
        <fullName evidence="11">Dihydropteroate pyrophosphorylase</fullName>
    </alternativeName>
</protein>
<evidence type="ECO:0000256" key="7">
    <source>
        <dbReference type="ARBA" id="ARBA00022679"/>
    </source>
</evidence>
<dbReference type="PROSITE" id="PS50972">
    <property type="entry name" value="PTERIN_BINDING"/>
    <property type="match status" value="1"/>
</dbReference>
<comment type="similarity">
    <text evidence="4">Belongs to the DHPS family.</text>
</comment>
<evidence type="ECO:0000256" key="9">
    <source>
        <dbReference type="ARBA" id="ARBA00022842"/>
    </source>
</evidence>
<evidence type="ECO:0000259" key="12">
    <source>
        <dbReference type="PROSITE" id="PS50972"/>
    </source>
</evidence>
<dbReference type="GO" id="GO:0046654">
    <property type="term" value="P:tetrahydrofolate biosynthetic process"/>
    <property type="evidence" value="ECO:0007669"/>
    <property type="project" value="UniProtKB-UniPathway"/>
</dbReference>
<reference evidence="13 14" key="2">
    <citation type="journal article" date="2012" name="Stand. Genomic Sci.">
        <title>Complete genome sequence of the moderately thermophilic mineral-sulfide-oxidizing firmicute Sulfobacillus acidophilus type strain (NAL(T)).</title>
        <authorList>
            <person name="Anderson I."/>
            <person name="Chertkov O."/>
            <person name="Chen A."/>
            <person name="Saunders E."/>
            <person name="Lapidus A."/>
            <person name="Nolan M."/>
            <person name="Lucas S."/>
            <person name="Hammon N."/>
            <person name="Deshpande S."/>
            <person name="Cheng J.F."/>
            <person name="Han C."/>
            <person name="Tapia R."/>
            <person name="Goodwin L.A."/>
            <person name="Pitluck S."/>
            <person name="Liolios K."/>
            <person name="Pagani I."/>
            <person name="Ivanova N."/>
            <person name="Mikhailova N."/>
            <person name="Pati A."/>
            <person name="Palaniappan K."/>
            <person name="Land M."/>
            <person name="Pan C."/>
            <person name="Rohde M."/>
            <person name="Pukall R."/>
            <person name="Goker M."/>
            <person name="Detter J.C."/>
            <person name="Woyke T."/>
            <person name="Bristow J."/>
            <person name="Eisen J.A."/>
            <person name="Markowitz V."/>
            <person name="Hugenholtz P."/>
            <person name="Kyrpides N.C."/>
            <person name="Klenk H.P."/>
            <person name="Mavromatis K."/>
        </authorList>
    </citation>
    <scope>NUCLEOTIDE SEQUENCE [LARGE SCALE GENOMIC DNA]</scope>
    <source>
        <strain evidence="14">ATCC 700253 / DSM 10332 / NAL</strain>
    </source>
</reference>
<dbReference type="EMBL" id="CP003179">
    <property type="protein sequence ID" value="AEW03778.1"/>
    <property type="molecule type" value="Genomic_DNA"/>
</dbReference>
<evidence type="ECO:0000256" key="6">
    <source>
        <dbReference type="ARBA" id="ARBA00016919"/>
    </source>
</evidence>
<dbReference type="GO" id="GO:0005829">
    <property type="term" value="C:cytosol"/>
    <property type="evidence" value="ECO:0007669"/>
    <property type="project" value="TreeGrafter"/>
</dbReference>